<dbReference type="InterPro" id="IPR023232">
    <property type="entry name" value="Glyco_hydro_2_AS"/>
</dbReference>
<dbReference type="Pfam" id="PF02836">
    <property type="entry name" value="Glyco_hydro_2_C"/>
    <property type="match status" value="1"/>
</dbReference>
<dbReference type="InterPro" id="IPR023230">
    <property type="entry name" value="Glyco_hydro_2_CS"/>
</dbReference>
<accession>B8CUH4</accession>
<dbReference type="Proteomes" id="UP000000753">
    <property type="component" value="Chromosome"/>
</dbReference>
<keyword evidence="10" id="KW-1185">Reference proteome</keyword>
<feature type="domain" description="Beta galactosidase small chain/" evidence="8">
    <location>
        <begin position="775"/>
        <end position="1060"/>
    </location>
</feature>
<comment type="similarity">
    <text evidence="2 7">Belongs to the glycosyl hydrolase 2 family.</text>
</comment>
<evidence type="ECO:0000256" key="2">
    <source>
        <dbReference type="ARBA" id="ARBA00007401"/>
    </source>
</evidence>
<proteinExistence type="inferred from homology"/>
<dbReference type="InterPro" id="IPR014718">
    <property type="entry name" value="GH-type_carb-bd"/>
</dbReference>
<gene>
    <name evidence="9" type="ordered locus">swp_4524</name>
</gene>
<dbReference type="InterPro" id="IPR006101">
    <property type="entry name" value="Glyco_hydro_2"/>
</dbReference>
<dbReference type="Gene3D" id="2.70.98.10">
    <property type="match status" value="1"/>
</dbReference>
<dbReference type="InterPro" id="IPR006102">
    <property type="entry name" value="Ig-like_GH2"/>
</dbReference>
<dbReference type="Pfam" id="PF00703">
    <property type="entry name" value="Glyco_hydro_2"/>
    <property type="match status" value="1"/>
</dbReference>
<dbReference type="PANTHER" id="PTHR46323:SF2">
    <property type="entry name" value="BETA-GALACTOSIDASE"/>
    <property type="match status" value="1"/>
</dbReference>
<dbReference type="OrthoDB" id="9758603at2"/>
<dbReference type="GO" id="GO:0030246">
    <property type="term" value="F:carbohydrate binding"/>
    <property type="evidence" value="ECO:0007669"/>
    <property type="project" value="InterPro"/>
</dbReference>
<name>B8CUH4_SHEPW</name>
<dbReference type="PROSITE" id="PS00719">
    <property type="entry name" value="GLYCOSYL_HYDROL_F2_1"/>
    <property type="match status" value="1"/>
</dbReference>
<protein>
    <recommendedName>
        <fullName evidence="3 7">Beta-galactosidase</fullName>
        <ecNumber evidence="3 7">3.2.1.23</ecNumber>
    </recommendedName>
    <alternativeName>
        <fullName evidence="6 7">Lactase</fullName>
    </alternativeName>
</protein>
<dbReference type="HOGENOM" id="CLU_002346_1_1_6"/>
<dbReference type="Gene3D" id="2.60.120.260">
    <property type="entry name" value="Galactose-binding domain-like"/>
    <property type="match status" value="1"/>
</dbReference>
<evidence type="ECO:0000256" key="1">
    <source>
        <dbReference type="ARBA" id="ARBA00001412"/>
    </source>
</evidence>
<dbReference type="STRING" id="225849.swp_4524"/>
<dbReference type="SUPFAM" id="SSF51445">
    <property type="entry name" value="(Trans)glycosidases"/>
    <property type="match status" value="1"/>
</dbReference>
<dbReference type="EMBL" id="CP000472">
    <property type="protein sequence ID" value="ACJ31167.1"/>
    <property type="molecule type" value="Genomic_DNA"/>
</dbReference>
<dbReference type="InterPro" id="IPR006104">
    <property type="entry name" value="Glyco_hydro_2_N"/>
</dbReference>
<dbReference type="InterPro" id="IPR011013">
    <property type="entry name" value="Gal_mutarotase_sf_dom"/>
</dbReference>
<dbReference type="InterPro" id="IPR013783">
    <property type="entry name" value="Ig-like_fold"/>
</dbReference>
<dbReference type="InterPro" id="IPR050347">
    <property type="entry name" value="Bact_Beta-galactosidase"/>
</dbReference>
<dbReference type="InterPro" id="IPR036156">
    <property type="entry name" value="Beta-gal/glucu_dom_sf"/>
</dbReference>
<dbReference type="InterPro" id="IPR017853">
    <property type="entry name" value="GH"/>
</dbReference>
<dbReference type="GO" id="GO:0009341">
    <property type="term" value="C:beta-galactosidase complex"/>
    <property type="evidence" value="ECO:0007669"/>
    <property type="project" value="InterPro"/>
</dbReference>
<evidence type="ECO:0000313" key="9">
    <source>
        <dbReference type="EMBL" id="ACJ31167.1"/>
    </source>
</evidence>
<dbReference type="eggNOG" id="COG3250">
    <property type="taxonomic scope" value="Bacteria"/>
</dbReference>
<dbReference type="SUPFAM" id="SSF49303">
    <property type="entry name" value="beta-Galactosidase/glucuronidase domain"/>
    <property type="match status" value="2"/>
</dbReference>
<dbReference type="SUPFAM" id="SSF49785">
    <property type="entry name" value="Galactose-binding domain-like"/>
    <property type="match status" value="1"/>
</dbReference>
<evidence type="ECO:0000256" key="4">
    <source>
        <dbReference type="ARBA" id="ARBA00022801"/>
    </source>
</evidence>
<organism evidence="9 10">
    <name type="scientific">Shewanella piezotolerans (strain WP3 / JCM 13877)</name>
    <dbReference type="NCBI Taxonomy" id="225849"/>
    <lineage>
        <taxon>Bacteria</taxon>
        <taxon>Pseudomonadati</taxon>
        <taxon>Pseudomonadota</taxon>
        <taxon>Gammaproteobacteria</taxon>
        <taxon>Alteromonadales</taxon>
        <taxon>Shewanellaceae</taxon>
        <taxon>Shewanella</taxon>
    </lineage>
</organism>
<dbReference type="SUPFAM" id="SSF74650">
    <property type="entry name" value="Galactose mutarotase-like"/>
    <property type="match status" value="1"/>
</dbReference>
<keyword evidence="4 7" id="KW-0378">Hydrolase</keyword>
<evidence type="ECO:0000256" key="6">
    <source>
        <dbReference type="ARBA" id="ARBA00032230"/>
    </source>
</evidence>
<reference evidence="9 10" key="1">
    <citation type="journal article" date="2008" name="PLoS ONE">
        <title>Environmental adaptation: genomic analysis of the piezotolerant and psychrotolerant deep-sea iron reducing bacterium Shewanella piezotolerans WP3.</title>
        <authorList>
            <person name="Wang F."/>
            <person name="Wang J."/>
            <person name="Jian H."/>
            <person name="Zhang B."/>
            <person name="Li S."/>
            <person name="Wang F."/>
            <person name="Zeng X."/>
            <person name="Gao L."/>
            <person name="Bartlett D.H."/>
            <person name="Yu J."/>
            <person name="Hu S."/>
            <person name="Xiao X."/>
        </authorList>
    </citation>
    <scope>NUCLEOTIDE SEQUENCE [LARGE SCALE GENOMIC DNA]</scope>
    <source>
        <strain evidence="10">WP3 / JCM 13877</strain>
    </source>
</reference>
<dbReference type="FunFam" id="3.20.20.80:FF:000121">
    <property type="entry name" value="Beta-galactosidase"/>
    <property type="match status" value="1"/>
</dbReference>
<dbReference type="Gene3D" id="3.20.20.80">
    <property type="entry name" value="Glycosidases"/>
    <property type="match status" value="1"/>
</dbReference>
<dbReference type="GO" id="GO:0004565">
    <property type="term" value="F:beta-galactosidase activity"/>
    <property type="evidence" value="ECO:0007669"/>
    <property type="project" value="UniProtKB-EC"/>
</dbReference>
<evidence type="ECO:0000256" key="3">
    <source>
        <dbReference type="ARBA" id="ARBA00012756"/>
    </source>
</evidence>
<dbReference type="AlphaFoldDB" id="B8CUH4"/>
<dbReference type="PANTHER" id="PTHR46323">
    <property type="entry name" value="BETA-GALACTOSIDASE"/>
    <property type="match status" value="1"/>
</dbReference>
<evidence type="ECO:0000256" key="7">
    <source>
        <dbReference type="RuleBase" id="RU361154"/>
    </source>
</evidence>
<dbReference type="EC" id="3.2.1.23" evidence="3 7"/>
<dbReference type="CAZy" id="GH2">
    <property type="family name" value="Glycoside Hydrolase Family 2"/>
</dbReference>
<dbReference type="SMART" id="SM01038">
    <property type="entry name" value="Bgal_small_N"/>
    <property type="match status" value="1"/>
</dbReference>
<dbReference type="Pfam" id="PF16353">
    <property type="entry name" value="LacZ_4"/>
    <property type="match status" value="1"/>
</dbReference>
<dbReference type="PRINTS" id="PR00132">
    <property type="entry name" value="GLHYDRLASE2"/>
</dbReference>
<dbReference type="Pfam" id="PF02837">
    <property type="entry name" value="Glyco_hydro_2_N"/>
    <property type="match status" value="1"/>
</dbReference>
<dbReference type="PROSITE" id="PS00608">
    <property type="entry name" value="GLYCOSYL_HYDROL_F2_2"/>
    <property type="match status" value="1"/>
</dbReference>
<dbReference type="InterPro" id="IPR006103">
    <property type="entry name" value="Glyco_hydro_2_cat"/>
</dbReference>
<evidence type="ECO:0000313" key="10">
    <source>
        <dbReference type="Proteomes" id="UP000000753"/>
    </source>
</evidence>
<evidence type="ECO:0000259" key="8">
    <source>
        <dbReference type="SMART" id="SM01038"/>
    </source>
</evidence>
<dbReference type="KEGG" id="swp:swp_4524"/>
<dbReference type="Pfam" id="PF02929">
    <property type="entry name" value="Bgal_small_N"/>
    <property type="match status" value="1"/>
</dbReference>
<keyword evidence="5 7" id="KW-0326">Glycosidase</keyword>
<dbReference type="GO" id="GO:0005990">
    <property type="term" value="P:lactose catabolic process"/>
    <property type="evidence" value="ECO:0007669"/>
    <property type="project" value="TreeGrafter"/>
</dbReference>
<dbReference type="InterPro" id="IPR004199">
    <property type="entry name" value="B-gal_small/dom_5"/>
</dbReference>
<comment type="catalytic activity">
    <reaction evidence="1 7">
        <text>Hydrolysis of terminal non-reducing beta-D-galactose residues in beta-D-galactosides.</text>
        <dbReference type="EC" id="3.2.1.23"/>
    </reaction>
</comment>
<dbReference type="InterPro" id="IPR008979">
    <property type="entry name" value="Galactose-bd-like_sf"/>
</dbReference>
<dbReference type="InterPro" id="IPR032312">
    <property type="entry name" value="LacZ_4"/>
</dbReference>
<sequence length="1076" mass="122304">MLTTPRTRQFHPLLKQARVHLSYAKIISLLAVSLISPQSIAQAERWQDHLVFEQNKQPPHASFFGYSSLSKAIVDDYQASNNFLDLNGRWQFHYAKNPFVAPKDFAQQQAKLDDWQSIQVPGNWETQGFGHAIYLDERYPFTTTWPNAPEDHNPTGSYRRQFELPKEWQNKQVFLHIGAARSALSAHINGVEVGYSQGAKTPAEFDITPHLNQGENLLALQIIRWSDASYLESQDMLRVSGIERDVYLYATEKQRIADIDATYTLNKNLTKANMAIKIKLNNHAKTAIKAGELNLEYQLLSPQGASAKLGQQAVAEFNNNVDQTLTLSVENPALWSAETPLLYQLLISLKAADGTLLQASSQKIGFRRVEIKQGQLLVNNKAITIRGVDRHETDPDTGHVVSRTSMETDIRLMKQNNINAVRSSHYPNDPYWLSLTDKYGLYVIDEANIESHPLAIDEKTQLGNEMSWLPAHQARIERMIERDKNHPSIIIWSLGNEAGEGHLFEALYDWVKQRDPSRPVQYEPAGQHAYTDIVAPMYPSIERIEKYAKTHNDRPLIMIEYAHAMGNSVGNLQDYWDVIERYPQLQGGFIWDWVDQSLAFTNSNGQRYWAYGKDYHPDMPTDGNFLNNGLVDPDRNPHPHLSEVKKVYQPLRFNNFVVNTDSASFELENRYDFISTQNLQLKWTIQQDGRPFSVGSIEMPMVKAGLSKQIILPLDQSQFAGHFEYQLLLEVLVDKPQPMLPSDHRIAFGQFSLQAASNKPHTLAVAIKQQDSFWQLGNEQLQYLISKKTGWLTDIKQAGQSQLTAPLMVNFWRAPTDNDLGNQMPEWAGAWQDAAKELRLLSIKRINPYSIEVQQQHPTLDFSLNTRYQISTAGQLLVQSQFKPGTVELADLPRFGFQTQLPFSQRFMHYFGRGPEETYADRKSGNPLGWFALPIEQTFHRYSRPQETGQRTDVRYVAITDSKGKGLLAKTNADNTTLQTSLWPFAQADIDFRQGDASGSASGLVPVTVNHGAEITTQKFVTWNIDHKQMGVGGDTSWGRQVHRPYRIKAEPMEFKFTIEPLAAAADIQQQARTKP</sequence>
<dbReference type="Gene3D" id="2.60.40.10">
    <property type="entry name" value="Immunoglobulins"/>
    <property type="match status" value="2"/>
</dbReference>
<evidence type="ECO:0000256" key="5">
    <source>
        <dbReference type="ARBA" id="ARBA00023295"/>
    </source>
</evidence>